<name>A0A2K2D9S0_BRADI</name>
<accession>A0A2K2D9S0</accession>
<evidence type="ECO:0000313" key="4">
    <source>
        <dbReference type="Proteomes" id="UP000008810"/>
    </source>
</evidence>
<reference evidence="2" key="2">
    <citation type="submission" date="2017-06" db="EMBL/GenBank/DDBJ databases">
        <title>WGS assembly of Brachypodium distachyon.</title>
        <authorList>
            <consortium name="The International Brachypodium Initiative"/>
            <person name="Lucas S."/>
            <person name="Harmon-Smith M."/>
            <person name="Lail K."/>
            <person name="Tice H."/>
            <person name="Grimwood J."/>
            <person name="Bruce D."/>
            <person name="Barry K."/>
            <person name="Shu S."/>
            <person name="Lindquist E."/>
            <person name="Wang M."/>
            <person name="Pitluck S."/>
            <person name="Vogel J.P."/>
            <person name="Garvin D.F."/>
            <person name="Mockler T.C."/>
            <person name="Schmutz J."/>
            <person name="Rokhsar D."/>
            <person name="Bevan M.W."/>
        </authorList>
    </citation>
    <scope>NUCLEOTIDE SEQUENCE</scope>
    <source>
        <strain evidence="2">Bd21</strain>
    </source>
</reference>
<organism evidence="2">
    <name type="scientific">Brachypodium distachyon</name>
    <name type="common">Purple false brome</name>
    <name type="synonym">Trachynia distachya</name>
    <dbReference type="NCBI Taxonomy" id="15368"/>
    <lineage>
        <taxon>Eukaryota</taxon>
        <taxon>Viridiplantae</taxon>
        <taxon>Streptophyta</taxon>
        <taxon>Embryophyta</taxon>
        <taxon>Tracheophyta</taxon>
        <taxon>Spermatophyta</taxon>
        <taxon>Magnoliopsida</taxon>
        <taxon>Liliopsida</taxon>
        <taxon>Poales</taxon>
        <taxon>Poaceae</taxon>
        <taxon>BOP clade</taxon>
        <taxon>Pooideae</taxon>
        <taxon>Stipodae</taxon>
        <taxon>Brachypodieae</taxon>
        <taxon>Brachypodium</taxon>
    </lineage>
</organism>
<reference evidence="2 3" key="1">
    <citation type="journal article" date="2010" name="Nature">
        <title>Genome sequencing and analysis of the model grass Brachypodium distachyon.</title>
        <authorList>
            <consortium name="International Brachypodium Initiative"/>
        </authorList>
    </citation>
    <scope>NUCLEOTIDE SEQUENCE [LARGE SCALE GENOMIC DNA]</scope>
    <source>
        <strain evidence="2 3">Bd21</strain>
    </source>
</reference>
<evidence type="ECO:0000313" key="3">
    <source>
        <dbReference type="EnsemblPlants" id="PNT71028"/>
    </source>
</evidence>
<dbReference type="InParanoid" id="A0A2K2D9S0"/>
<evidence type="ECO:0000256" key="1">
    <source>
        <dbReference type="SAM" id="MobiDB-lite"/>
    </source>
</evidence>
<dbReference type="AlphaFoldDB" id="A0A2K2D9S0"/>
<protein>
    <submittedName>
        <fullName evidence="2 3">Uncharacterized protein</fullName>
    </submittedName>
</protein>
<proteinExistence type="predicted"/>
<dbReference type="EMBL" id="CM000881">
    <property type="protein sequence ID" value="PNT71028.1"/>
    <property type="molecule type" value="Genomic_DNA"/>
</dbReference>
<dbReference type="Gramene" id="PNT71028">
    <property type="protein sequence ID" value="PNT71028"/>
    <property type="gene ID" value="BRADI_2g21924v3"/>
</dbReference>
<keyword evidence="4" id="KW-1185">Reference proteome</keyword>
<dbReference type="Proteomes" id="UP000008810">
    <property type="component" value="Chromosome 2"/>
</dbReference>
<sequence>MQRKLQQTFWGRGTQTKLDPGSMMGEKTVSSPNSWLSCGYCWW</sequence>
<reference evidence="3" key="3">
    <citation type="submission" date="2018-08" db="UniProtKB">
        <authorList>
            <consortium name="EnsemblPlants"/>
        </authorList>
    </citation>
    <scope>IDENTIFICATION</scope>
    <source>
        <strain evidence="3">cv. Bd21</strain>
    </source>
</reference>
<evidence type="ECO:0000313" key="2">
    <source>
        <dbReference type="EMBL" id="PNT71028.1"/>
    </source>
</evidence>
<dbReference type="EnsemblPlants" id="PNT71028">
    <property type="protein sequence ID" value="PNT71028"/>
    <property type="gene ID" value="BRADI_2g21924v3"/>
</dbReference>
<gene>
    <name evidence="2" type="ORF">BRADI_2g21924v3</name>
</gene>
<feature type="region of interest" description="Disordered" evidence="1">
    <location>
        <begin position="13"/>
        <end position="32"/>
    </location>
</feature>